<proteinExistence type="predicted"/>
<reference evidence="1 2" key="1">
    <citation type="submission" date="2023-05" db="EMBL/GenBank/DDBJ databases">
        <title>Draft genome sequence of Streptomyces sp. B-S-A12 isolated from a cave soil in Thailand.</title>
        <authorList>
            <person name="Chamroensaksri N."/>
            <person name="Muangham S."/>
        </authorList>
    </citation>
    <scope>NUCLEOTIDE SEQUENCE [LARGE SCALE GENOMIC DNA]</scope>
    <source>
        <strain evidence="1 2">B-S-A12</strain>
    </source>
</reference>
<protein>
    <recommendedName>
        <fullName evidence="3">Lipocalin-like domain-containing protein</fullName>
    </recommendedName>
</protein>
<comment type="caution">
    <text evidence="1">The sequence shown here is derived from an EMBL/GenBank/DDBJ whole genome shotgun (WGS) entry which is preliminary data.</text>
</comment>
<evidence type="ECO:0008006" key="3">
    <source>
        <dbReference type="Google" id="ProtNLM"/>
    </source>
</evidence>
<keyword evidence="2" id="KW-1185">Reference proteome</keyword>
<evidence type="ECO:0000313" key="2">
    <source>
        <dbReference type="Proteomes" id="UP001237105"/>
    </source>
</evidence>
<sequence>MESLGLPTERLVGSWRIVWSTFPMWLTGRRSGATFTYAPLPERGGAARLRDVVSYRARGRERRIVGTDTRLPGRAGTAFRWRGRGVLAPLTSVWEVAEIAEDGSWAVITFAKSLVTPAGIDVVVRTEHLSDPEVMAAAERAGVRLGATRLPA</sequence>
<dbReference type="Proteomes" id="UP001237105">
    <property type="component" value="Unassembled WGS sequence"/>
</dbReference>
<gene>
    <name evidence="1" type="ORF">QIT00_06540</name>
</gene>
<organism evidence="1 2">
    <name type="scientific">Streptomyces luteolus</name>
    <dbReference type="NCBI Taxonomy" id="3043615"/>
    <lineage>
        <taxon>Bacteria</taxon>
        <taxon>Bacillati</taxon>
        <taxon>Actinomycetota</taxon>
        <taxon>Actinomycetes</taxon>
        <taxon>Kitasatosporales</taxon>
        <taxon>Streptomycetaceae</taxon>
        <taxon>Streptomyces</taxon>
    </lineage>
</organism>
<evidence type="ECO:0000313" key="1">
    <source>
        <dbReference type="EMBL" id="MDI3418220.1"/>
    </source>
</evidence>
<name>A0ABT6SS70_9ACTN</name>
<accession>A0ABT6SS70</accession>
<dbReference type="EMBL" id="JASCIS010000005">
    <property type="protein sequence ID" value="MDI3418220.1"/>
    <property type="molecule type" value="Genomic_DNA"/>
</dbReference>
<dbReference type="RefSeq" id="WP_282534139.1">
    <property type="nucleotide sequence ID" value="NZ_JASCIS010000005.1"/>
</dbReference>